<reference evidence="2" key="1">
    <citation type="submission" date="2017-07" db="EMBL/GenBank/DDBJ databases">
        <title>Taro Niue Genome Assembly and Annotation.</title>
        <authorList>
            <person name="Atibalentja N."/>
            <person name="Keating K."/>
            <person name="Fields C.J."/>
        </authorList>
    </citation>
    <scope>NUCLEOTIDE SEQUENCE</scope>
    <source>
        <strain evidence="2">Niue_2</strain>
        <tissue evidence="2">Leaf</tissue>
    </source>
</reference>
<comment type="caution">
    <text evidence="2">The sequence shown here is derived from an EMBL/GenBank/DDBJ whole genome shotgun (WGS) entry which is preliminary data.</text>
</comment>
<dbReference type="PANTHER" id="PTHR14374:SF0">
    <property type="entry name" value="TRAFFICKING PROTEIN PARTICLE COMPLEX SUBUNIT 11"/>
    <property type="match status" value="1"/>
</dbReference>
<sequence>MIGTPTKLPPIQQLVEIKTVAEQLHFKVSTLLLHGGKVVEAITWFHKHLSSGGQLTGPPEVAFLNWEWLSRQYLVFAELLETSSAAIPSSVSPRSGASDISLTEWELQPAYYYQLSAHYLEKKRYSLDQSLSVQESSEVTDANDSTLESISPSIFVGQYGRLLDQGDTFSMTPLSDGEYTSYALAEGKRYQDSFEIIALFRKSFESFDALKAPRMASFCGSRMAKEHFASGDFGKAKQVFDGIASIYRQEGWVTLLWENLGYLRECSQKLGSQKEFIEYSLEMAALPIFSNGMTITPVDGGDYGPAGAASLSQREIIQEEVFRFLKGETISTNEFNFLPIVSVDQPIHLEVDPVSPLRAVFLASVAFHDQVVKPGVSTLLTLSLLSQLPHPVEIGELDIQFNQPACNFTITGCQERPPASKFVRVEEGSRVENASVLILTTRKWLRLTYEIPSGQSGKLECLSVTAKLGPHCTICCQAESPASMEELPLWKFDQAQNFPTKDPVLSFSGQKIIQVEEPDPLVDLNLNAVGPALVGEIFTIPVSVISKGHAIHSGELKINLVDARGGGLMSPREIEPFSPDDHHVELLGVSGMAEDDEFHETDKIRRIQHSFGLVSVPTLAVDESWSCNLEIKWHRPKPIMLYVSLGYCPTDTEGASQRVNVHRSLQIEGKTPVIISHRFMLPFRCEPLLLSNIKLQPEADQSLSLALKETNILIVSCKNCTEVPLQLTSLSIEPGSNEIAIHSVQRTGGTSTDYVLLVPGEEFKQVFSVVPQCDSSKLGIGFVCLNVSRKMDPDAVRNSSFLVKQKLPDVKVEKPPLLVHIECPPYAVLGVPFTCYVRVQNQTSFLQEIKYSLGDSQSFVFSGPHNNIGYVLPKSECIINYKVVPLGSGMQQLPLLSVMSVRYSAELHPSVAASTIFVFPSQPHFDVEGVSNILDLNCQ</sequence>
<protein>
    <recommendedName>
        <fullName evidence="1">Trafficking protein particle complex subunit 11 domain-containing protein</fullName>
    </recommendedName>
</protein>
<dbReference type="Proteomes" id="UP000652761">
    <property type="component" value="Unassembled WGS sequence"/>
</dbReference>
<dbReference type="AlphaFoldDB" id="A0A843TSR4"/>
<dbReference type="Pfam" id="PF11817">
    <property type="entry name" value="Foie-gras_1"/>
    <property type="match status" value="1"/>
</dbReference>
<evidence type="ECO:0000313" key="2">
    <source>
        <dbReference type="EMBL" id="MQL73216.1"/>
    </source>
</evidence>
<evidence type="ECO:0000313" key="3">
    <source>
        <dbReference type="Proteomes" id="UP000652761"/>
    </source>
</evidence>
<dbReference type="PANTHER" id="PTHR14374">
    <property type="entry name" value="FOIE GRAS"/>
    <property type="match status" value="1"/>
</dbReference>
<dbReference type="OrthoDB" id="6278596at2759"/>
<keyword evidence="3" id="KW-1185">Reference proteome</keyword>
<dbReference type="InterPro" id="IPR021773">
    <property type="entry name" value="TPC11"/>
</dbReference>
<accession>A0A843TSR4</accession>
<name>A0A843TSR4_COLES</name>
<evidence type="ECO:0000259" key="1">
    <source>
        <dbReference type="Pfam" id="PF11817"/>
    </source>
</evidence>
<proteinExistence type="predicted"/>
<organism evidence="2 3">
    <name type="scientific">Colocasia esculenta</name>
    <name type="common">Wild taro</name>
    <name type="synonym">Arum esculentum</name>
    <dbReference type="NCBI Taxonomy" id="4460"/>
    <lineage>
        <taxon>Eukaryota</taxon>
        <taxon>Viridiplantae</taxon>
        <taxon>Streptophyta</taxon>
        <taxon>Embryophyta</taxon>
        <taxon>Tracheophyta</taxon>
        <taxon>Spermatophyta</taxon>
        <taxon>Magnoliopsida</taxon>
        <taxon>Liliopsida</taxon>
        <taxon>Araceae</taxon>
        <taxon>Aroideae</taxon>
        <taxon>Colocasieae</taxon>
        <taxon>Colocasia</taxon>
    </lineage>
</organism>
<gene>
    <name evidence="2" type="ORF">Taro_005571</name>
</gene>
<feature type="domain" description="Trafficking protein particle complex subunit 11" evidence="1">
    <location>
        <begin position="13"/>
        <end position="285"/>
    </location>
</feature>
<dbReference type="EMBL" id="NMUH01000157">
    <property type="protein sequence ID" value="MQL73216.1"/>
    <property type="molecule type" value="Genomic_DNA"/>
</dbReference>